<protein>
    <submittedName>
        <fullName evidence="2">Uncharacterized protein</fullName>
    </submittedName>
</protein>
<reference evidence="2" key="1">
    <citation type="journal article" date="2020" name="Nature">
        <title>Giant virus diversity and host interactions through global metagenomics.</title>
        <authorList>
            <person name="Schulz F."/>
            <person name="Roux S."/>
            <person name="Paez-Espino D."/>
            <person name="Jungbluth S."/>
            <person name="Walsh D.A."/>
            <person name="Denef V.J."/>
            <person name="McMahon K.D."/>
            <person name="Konstantinidis K.T."/>
            <person name="Eloe-Fadrosh E.A."/>
            <person name="Kyrpides N.C."/>
            <person name="Woyke T."/>
        </authorList>
    </citation>
    <scope>NUCLEOTIDE SEQUENCE</scope>
    <source>
        <strain evidence="2">GVMAG-M-3300023179-82</strain>
    </source>
</reference>
<dbReference type="EMBL" id="MN739898">
    <property type="protein sequence ID" value="QHT76605.1"/>
    <property type="molecule type" value="Genomic_DNA"/>
</dbReference>
<keyword evidence="1" id="KW-0472">Membrane</keyword>
<organism evidence="2">
    <name type="scientific">viral metagenome</name>
    <dbReference type="NCBI Taxonomy" id="1070528"/>
    <lineage>
        <taxon>unclassified sequences</taxon>
        <taxon>metagenomes</taxon>
        <taxon>organismal metagenomes</taxon>
    </lineage>
</organism>
<name>A0A6C0H913_9ZZZZ</name>
<evidence type="ECO:0000313" key="2">
    <source>
        <dbReference type="EMBL" id="QHT76605.1"/>
    </source>
</evidence>
<keyword evidence="1" id="KW-0812">Transmembrane</keyword>
<sequence length="38" mass="4756">MFIINYNYLLYIIKGTLLTLYITKIISFNNNFNYLYYY</sequence>
<dbReference type="AlphaFoldDB" id="A0A6C0H913"/>
<feature type="transmembrane region" description="Helical" evidence="1">
    <location>
        <begin position="6"/>
        <end position="23"/>
    </location>
</feature>
<keyword evidence="1" id="KW-1133">Transmembrane helix</keyword>
<accession>A0A6C0H913</accession>
<evidence type="ECO:0000256" key="1">
    <source>
        <dbReference type="SAM" id="Phobius"/>
    </source>
</evidence>
<proteinExistence type="predicted"/>